<dbReference type="InterPro" id="IPR011990">
    <property type="entry name" value="TPR-like_helical_dom_sf"/>
</dbReference>
<gene>
    <name evidence="1" type="ORF">DCO56_18950</name>
</gene>
<organism evidence="1 2">
    <name type="scientific">Sphingobacterium athyrii</name>
    <dbReference type="NCBI Taxonomy" id="2152717"/>
    <lineage>
        <taxon>Bacteria</taxon>
        <taxon>Pseudomonadati</taxon>
        <taxon>Bacteroidota</taxon>
        <taxon>Sphingobacteriia</taxon>
        <taxon>Sphingobacteriales</taxon>
        <taxon>Sphingobacteriaceae</taxon>
        <taxon>Sphingobacterium</taxon>
    </lineage>
</organism>
<dbReference type="PROSITE" id="PS51257">
    <property type="entry name" value="PROKAR_LIPOPROTEIN"/>
    <property type="match status" value="1"/>
</dbReference>
<dbReference type="EMBL" id="QCXX01000005">
    <property type="protein sequence ID" value="PUV22997.1"/>
    <property type="molecule type" value="Genomic_DNA"/>
</dbReference>
<comment type="caution">
    <text evidence="1">The sequence shown here is derived from an EMBL/GenBank/DDBJ whole genome shotgun (WGS) entry which is preliminary data.</text>
</comment>
<sequence length="495" mass="56088">MKYFKSVLLLLLFGSTMSSCKKIEDLQKDPAAVYDPAPKLLFTGILMRSHDAPWSEDHRYNQYMTQNEAYYTGQPYSWTTGSFDTPYGVLRDVYRMEIEAAKTPEPGAVYLTLAKFFKAYFFARTTEMFGDIPMADALQGETGNNFAPRYNTQLEVYQQILSWLEEANTELAGFKEKGTLIDGDFFYNGKTEQWQKLVNSLKLRILIGLSKRAEDSPALRIKERFAELLANPSKFPLILDNRDNFQLQYNSINTYPLWPTDGVVIKKDVRNTLGATYLDILKTTRDPRLLIQALPASALPLDPAKPFEAYQGGKTGDLQSTLLKQATEGQLSMINFDFWLASPSGLPSIQLGASEVQFALAEGINRGWSNADAKIRFEAGITQSMQFYGVSSEKIEAFLKGYPYKGNNSEGLKQILTQKYVAFFENSGKQAFFEQRRTGIPEFDVGPANANNNQIPKRWAYPKNEYSTNENNLKEALQRQFNGSDTQNDVIWSIK</sequence>
<dbReference type="OrthoDB" id="9766256at2"/>
<dbReference type="AlphaFoldDB" id="A0A363NQI2"/>
<dbReference type="InterPro" id="IPR041662">
    <property type="entry name" value="SusD-like_2"/>
</dbReference>
<name>A0A363NQI2_9SPHI</name>
<evidence type="ECO:0000313" key="1">
    <source>
        <dbReference type="EMBL" id="PUV22997.1"/>
    </source>
</evidence>
<accession>A0A363NQI2</accession>
<protein>
    <submittedName>
        <fullName evidence="1">SusD/RagB family nutrient-binding outer membrane lipoprotein</fullName>
    </submittedName>
</protein>
<keyword evidence="1" id="KW-0449">Lipoprotein</keyword>
<dbReference type="SUPFAM" id="SSF48452">
    <property type="entry name" value="TPR-like"/>
    <property type="match status" value="1"/>
</dbReference>
<proteinExistence type="predicted"/>
<dbReference type="Pfam" id="PF12771">
    <property type="entry name" value="SusD-like_2"/>
    <property type="match status" value="1"/>
</dbReference>
<dbReference type="Gene3D" id="1.25.40.390">
    <property type="match status" value="1"/>
</dbReference>
<dbReference type="Proteomes" id="UP000250831">
    <property type="component" value="Unassembled WGS sequence"/>
</dbReference>
<reference evidence="1 2" key="1">
    <citation type="submission" date="2018-04" db="EMBL/GenBank/DDBJ databases">
        <title>Sphingobacterium sp. M46 Genome.</title>
        <authorList>
            <person name="Cheng J."/>
            <person name="Li Y."/>
        </authorList>
    </citation>
    <scope>NUCLEOTIDE SEQUENCE [LARGE SCALE GENOMIC DNA]</scope>
    <source>
        <strain evidence="1 2">M46</strain>
    </source>
</reference>
<keyword evidence="2" id="KW-1185">Reference proteome</keyword>
<evidence type="ECO:0000313" key="2">
    <source>
        <dbReference type="Proteomes" id="UP000250831"/>
    </source>
</evidence>
<dbReference type="RefSeq" id="WP_108635331.1">
    <property type="nucleotide sequence ID" value="NZ_QCXX01000005.1"/>
</dbReference>